<proteinExistence type="predicted"/>
<keyword evidence="2" id="KW-1185">Reference proteome</keyword>
<accession>A0A5C4MGN8</accession>
<organism evidence="1 2">
    <name type="scientific">Rubellimicrobium rubrum</name>
    <dbReference type="NCBI Taxonomy" id="2585369"/>
    <lineage>
        <taxon>Bacteria</taxon>
        <taxon>Pseudomonadati</taxon>
        <taxon>Pseudomonadota</taxon>
        <taxon>Alphaproteobacteria</taxon>
        <taxon>Rhodobacterales</taxon>
        <taxon>Roseobacteraceae</taxon>
        <taxon>Rubellimicrobium</taxon>
    </lineage>
</organism>
<dbReference type="RefSeq" id="WP_139079123.1">
    <property type="nucleotide sequence ID" value="NZ_VDFU01000074.1"/>
</dbReference>
<name>A0A5C4MGN8_9RHOB</name>
<evidence type="ECO:0000313" key="1">
    <source>
        <dbReference type="EMBL" id="TNC43145.1"/>
    </source>
</evidence>
<reference evidence="1 2" key="1">
    <citation type="submission" date="2019-06" db="EMBL/GenBank/DDBJ databases">
        <title>YIM 131921 draft genome.</title>
        <authorList>
            <person name="Jiang L."/>
        </authorList>
    </citation>
    <scope>NUCLEOTIDE SEQUENCE [LARGE SCALE GENOMIC DNA]</scope>
    <source>
        <strain evidence="1 2">YIM 131921</strain>
    </source>
</reference>
<gene>
    <name evidence="1" type="ORF">FHG66_21160</name>
</gene>
<evidence type="ECO:0008006" key="3">
    <source>
        <dbReference type="Google" id="ProtNLM"/>
    </source>
</evidence>
<dbReference type="EMBL" id="VDFU01000074">
    <property type="protein sequence ID" value="TNC43145.1"/>
    <property type="molecule type" value="Genomic_DNA"/>
</dbReference>
<comment type="caution">
    <text evidence="1">The sequence shown here is derived from an EMBL/GenBank/DDBJ whole genome shotgun (WGS) entry which is preliminary data.</text>
</comment>
<protein>
    <recommendedName>
        <fullName evidence="3">STAS domain-containing protein</fullName>
    </recommendedName>
</protein>
<evidence type="ECO:0000313" key="2">
    <source>
        <dbReference type="Proteomes" id="UP000305887"/>
    </source>
</evidence>
<dbReference type="AlphaFoldDB" id="A0A5C4MGN8"/>
<dbReference type="Proteomes" id="UP000305887">
    <property type="component" value="Unassembled WGS sequence"/>
</dbReference>
<sequence length="148" mass="16021">MFSTASELAARKEARVNSDLNHLLVLSGHSQVSDLRGTRMLPDNSKEAGGAQSDSPLVLRHLAEWRERLLSSDIELGAKDLETADAAGLQLILSALMEESPRLRIKAGYEADYGSLWHRLGLNDLADALPVTDAGSLVGVRPHLTNEP</sequence>